<evidence type="ECO:0000256" key="3">
    <source>
        <dbReference type="ARBA" id="ARBA00022763"/>
    </source>
</evidence>
<dbReference type="GO" id="GO:0003684">
    <property type="term" value="F:damaged DNA binding"/>
    <property type="evidence" value="ECO:0007669"/>
    <property type="project" value="TreeGrafter"/>
</dbReference>
<evidence type="ECO:0000313" key="9">
    <source>
        <dbReference type="Proteomes" id="UP000324585"/>
    </source>
</evidence>
<dbReference type="PANTHER" id="PTHR23240:SF6">
    <property type="entry name" value="DNA CROSS-LINK REPAIR 1A PROTEIN"/>
    <property type="match status" value="1"/>
</dbReference>
<evidence type="ECO:0000259" key="7">
    <source>
        <dbReference type="Pfam" id="PF07522"/>
    </source>
</evidence>
<evidence type="ECO:0000256" key="2">
    <source>
        <dbReference type="ARBA" id="ARBA00010304"/>
    </source>
</evidence>
<dbReference type="GO" id="GO:0036297">
    <property type="term" value="P:interstrand cross-link repair"/>
    <property type="evidence" value="ECO:0007669"/>
    <property type="project" value="TreeGrafter"/>
</dbReference>
<dbReference type="Pfam" id="PF07522">
    <property type="entry name" value="DRMBL"/>
    <property type="match status" value="1"/>
</dbReference>
<dbReference type="GO" id="GO:0035312">
    <property type="term" value="F:5'-3' DNA exonuclease activity"/>
    <property type="evidence" value="ECO:0007669"/>
    <property type="project" value="TreeGrafter"/>
</dbReference>
<feature type="domain" description="DNA repair metallo-beta-lactamase" evidence="7">
    <location>
        <begin position="540"/>
        <end position="641"/>
    </location>
</feature>
<evidence type="ECO:0000256" key="4">
    <source>
        <dbReference type="ARBA" id="ARBA00023204"/>
    </source>
</evidence>
<dbReference type="AlphaFoldDB" id="A0A5J4YUW3"/>
<keyword evidence="9" id="KW-1185">Reference proteome</keyword>
<dbReference type="InterPro" id="IPR011084">
    <property type="entry name" value="DRMBL"/>
</dbReference>
<dbReference type="EMBL" id="VRMN01000004">
    <property type="protein sequence ID" value="KAA8495045.1"/>
    <property type="molecule type" value="Genomic_DNA"/>
</dbReference>
<name>A0A5J4YUW3_PORPP</name>
<dbReference type="InterPro" id="IPR036866">
    <property type="entry name" value="RibonucZ/Hydroxyglut_hydro"/>
</dbReference>
<reference evidence="9" key="1">
    <citation type="journal article" date="2019" name="Nat. Commun.">
        <title>Expansion of phycobilisome linker gene families in mesophilic red algae.</title>
        <authorList>
            <person name="Lee J."/>
            <person name="Kim D."/>
            <person name="Bhattacharya D."/>
            <person name="Yoon H.S."/>
        </authorList>
    </citation>
    <scope>NUCLEOTIDE SEQUENCE [LARGE SCALE GENOMIC DNA]</scope>
    <source>
        <strain evidence="9">CCMP 1328</strain>
    </source>
</reference>
<evidence type="ECO:0000313" key="8">
    <source>
        <dbReference type="EMBL" id="KAA8495045.1"/>
    </source>
</evidence>
<feature type="region of interest" description="Disordered" evidence="6">
    <location>
        <begin position="203"/>
        <end position="229"/>
    </location>
</feature>
<dbReference type="Gene3D" id="3.60.15.10">
    <property type="entry name" value="Ribonuclease Z/Hydroxyacylglutathione hydrolase-like"/>
    <property type="match status" value="1"/>
</dbReference>
<gene>
    <name evidence="8" type="ORF">FVE85_3286</name>
</gene>
<keyword evidence="4" id="KW-0234">DNA repair</keyword>
<dbReference type="GO" id="GO:0005634">
    <property type="term" value="C:nucleus"/>
    <property type="evidence" value="ECO:0007669"/>
    <property type="project" value="UniProtKB-SubCell"/>
</dbReference>
<dbReference type="CDD" id="cd16273">
    <property type="entry name" value="SNM1A-1C-like_MBL-fold"/>
    <property type="match status" value="1"/>
</dbReference>
<accession>A0A5J4YUW3</accession>
<organism evidence="8 9">
    <name type="scientific">Porphyridium purpureum</name>
    <name type="common">Red alga</name>
    <name type="synonym">Porphyridium cruentum</name>
    <dbReference type="NCBI Taxonomy" id="35688"/>
    <lineage>
        <taxon>Eukaryota</taxon>
        <taxon>Rhodophyta</taxon>
        <taxon>Bangiophyceae</taxon>
        <taxon>Porphyridiales</taxon>
        <taxon>Porphyridiaceae</taxon>
        <taxon>Porphyridium</taxon>
    </lineage>
</organism>
<evidence type="ECO:0000256" key="6">
    <source>
        <dbReference type="SAM" id="MobiDB-lite"/>
    </source>
</evidence>
<comment type="similarity">
    <text evidence="2">Belongs to the DNA repair metallo-beta-lactamase (DRMBL) family.</text>
</comment>
<proteinExistence type="inferred from homology"/>
<keyword evidence="3" id="KW-0227">DNA damage</keyword>
<dbReference type="Gene3D" id="3.40.50.12650">
    <property type="match status" value="1"/>
</dbReference>
<comment type="subcellular location">
    <subcellularLocation>
        <location evidence="1">Nucleus</location>
    </subcellularLocation>
</comment>
<evidence type="ECO:0000256" key="1">
    <source>
        <dbReference type="ARBA" id="ARBA00004123"/>
    </source>
</evidence>
<protein>
    <submittedName>
        <fullName evidence="8">DNA cross-link repair 1A protein</fullName>
    </submittedName>
</protein>
<keyword evidence="5" id="KW-0539">Nucleus</keyword>
<dbReference type="SUPFAM" id="SSF56281">
    <property type="entry name" value="Metallo-hydrolase/oxidoreductase"/>
    <property type="match status" value="1"/>
</dbReference>
<evidence type="ECO:0000256" key="5">
    <source>
        <dbReference type="ARBA" id="ARBA00023242"/>
    </source>
</evidence>
<comment type="caution">
    <text evidence="8">The sequence shown here is derived from an EMBL/GenBank/DDBJ whole genome shotgun (WGS) entry which is preliminary data.</text>
</comment>
<sequence>MTASCSVSSGLSGVMKRAVDVRANGEHSGWDMPLSDDSDFCDSHSLKRRRLPGGTNAAASASENVRTGGPEQPVLGACLELQNEQDLGKALAETKSEQEGTQTHVENPAMVDYVIDVDADDVVELVSQKARPESTSKGSSTSKSLAAWPFRSAAGKKQTETCRAGKFTEHEAPRGACAYLALSSTEKPAEGLSAKDEGVSVGLDGSVGGQRGGSYKPAEMRKKASSMRWPVKWKEPEAKRGRGIKSEHATGEQSALASEHAICDVGPEGTDSTKRKYQHAPNKRVPGTTFTVDSFRADPGHCRNFFLSHFHSDHYGGLSRKFPWKIFCSSITARLVQLEFNLSDSQFVVLPLMKPVEIHDEGVSLATREAIKREQGHDAAKGIILRGATCIALDANHCPGSVMFLFLVWTTGKRILHCGDCRFERSIFELQEPLRLLSTNATDDTRLDVLYLDTTYSNKQYTFPPQRQVIDAVLRAARCEQFSGRDVAYFVGSYTIGKERVYLELAEALDARLVVSKRKQAVLKCLDLPLSDWERISNVVDTSASTRPHIFIVPMGQLNMNHFREFLARNASRFKYAVGFRPTGWTWRTKDSVKGGQLTLHRMQSKNCVLYEAPYSEHSSFDELVEFCRWLRPLRIIPTVGREGSAGQLFERLQQP</sequence>
<dbReference type="GO" id="GO:0006303">
    <property type="term" value="P:double-strand break repair via nonhomologous end joining"/>
    <property type="evidence" value="ECO:0007669"/>
    <property type="project" value="TreeGrafter"/>
</dbReference>
<dbReference type="Proteomes" id="UP000324585">
    <property type="component" value="Unassembled WGS sequence"/>
</dbReference>
<dbReference type="OrthoDB" id="262529at2759"/>
<dbReference type="PANTHER" id="PTHR23240">
    <property type="entry name" value="DNA CROSS-LINK REPAIR PROTEIN PSO2/SNM1-RELATED"/>
    <property type="match status" value="1"/>
</dbReference>